<feature type="repeat" description="WD" evidence="3">
    <location>
        <begin position="1079"/>
        <end position="1111"/>
    </location>
</feature>
<feature type="repeat" description="WD" evidence="3">
    <location>
        <begin position="794"/>
        <end position="835"/>
    </location>
</feature>
<evidence type="ECO:0000313" key="5">
    <source>
        <dbReference type="EMBL" id="KAJ5088478.1"/>
    </source>
</evidence>
<dbReference type="InterPro" id="IPR020472">
    <property type="entry name" value="WD40_PAC1"/>
</dbReference>
<feature type="repeat" description="WD" evidence="3">
    <location>
        <begin position="887"/>
        <end position="920"/>
    </location>
</feature>
<keyword evidence="6" id="KW-1185">Reference proteome</keyword>
<dbReference type="SUPFAM" id="SSF50969">
    <property type="entry name" value="YVTN repeat-like/Quinoprotein amine dehydrogenase"/>
    <property type="match status" value="1"/>
</dbReference>
<dbReference type="Proteomes" id="UP001149165">
    <property type="component" value="Unassembled WGS sequence"/>
</dbReference>
<evidence type="ECO:0000256" key="1">
    <source>
        <dbReference type="ARBA" id="ARBA00022574"/>
    </source>
</evidence>
<dbReference type="SMART" id="SM00320">
    <property type="entry name" value="WD40"/>
    <property type="match status" value="9"/>
</dbReference>
<dbReference type="PANTHER" id="PTHR19879:SF9">
    <property type="entry name" value="TRANSCRIPTION INITIATION FACTOR TFIID SUBUNIT 5"/>
    <property type="match status" value="1"/>
</dbReference>
<dbReference type="InterPro" id="IPR056884">
    <property type="entry name" value="NPHP3-like_N"/>
</dbReference>
<protein>
    <submittedName>
        <fullName evidence="5">WD40 repeat-like protein</fullName>
    </submittedName>
</protein>
<reference evidence="5" key="1">
    <citation type="submission" date="2022-11" db="EMBL/GenBank/DDBJ databases">
        <authorList>
            <person name="Petersen C."/>
        </authorList>
    </citation>
    <scope>NUCLEOTIDE SEQUENCE</scope>
    <source>
        <strain evidence="5">IBT 30069</strain>
    </source>
</reference>
<dbReference type="Gene3D" id="3.40.50.300">
    <property type="entry name" value="P-loop containing nucleotide triphosphate hydrolases"/>
    <property type="match status" value="1"/>
</dbReference>
<feature type="repeat" description="WD" evidence="3">
    <location>
        <begin position="845"/>
        <end position="879"/>
    </location>
</feature>
<dbReference type="InterPro" id="IPR001680">
    <property type="entry name" value="WD40_rpt"/>
</dbReference>
<dbReference type="PROSITE" id="PS50294">
    <property type="entry name" value="WD_REPEATS_REGION"/>
    <property type="match status" value="4"/>
</dbReference>
<dbReference type="AlphaFoldDB" id="A0A9W9EV09"/>
<sequence length="1210" mass="136356">MSTSVNFEGSNLGGLQVGVNYGNINSFDHPLPIVEDAIYGSYRDRNEDECLPGTRTALLAQVNDWISSTVGPYIFLLNGMAGTGKSTISRTIAMTYKNPSYLSASFFFKRSEEHRGNAKHLFPTLIYQMMNWSSEIQAGVNDALRRDPKIASMSLSEQFEQLILQPLLRLDQASHEHQSRILVIVVDALDECDHEQDIQTVIRLFSDLQRVRAVRLRVFLTSRPEQSVRLGFADIAFHYQHVLLHEIPEEVTKHDIELFLNDRFTKIRRKRNMSQAWPSKKDMNSLVEMSEPLFISAATVCRYIEGSKLSPIRRLSEILKDQVNYGTRMEKTYMPLLNHFINTDQDEDVPESEAASERQQLLREFNTIIGTIILLATPLSVNTLSRLLGTSITVSEVGSTEDLVEYVSDRLDAFHSVLRIPHDRDSPIRILHLSFRDFLLQGASVFHVDGPSKHMAIFQLCLETMERHLRYNVCDLDSPGTEKEDIDPQSVHRQFSSELAYSCRFWTYHFQQVSNDIETSAFLYDAKRFLLRNHQIANLAPLQIYYAGLLFAPQNSLVRRELSLDLLHPIDWISPTEKTWGSELQILEGHTKPVFSVVFSPDGKLLATTSSDDTLRVWNVSTGMPKYIIYDLYESGSEVNFSSDGRTLVSTKLETGSVQLWDAATGTPQKTIQPRDRLNPIDSFSISPDDQFIALSRPEAFLTILNIKTGALEEFHHSFRNNIDYHKLSPNGRLILWSFEGDKWITDARTNQVLVKFEAKGTPVFSPDGQYLVFFLGKKIFVHEILTGTLKYTRERHSRGIRRLILSPNGRLIASQSDEDTIYVWNTKTGALYNIIHNFNGPSDVKQILFSDNGQLIVSSSYDGNVMVWDTTTGVLRKRLSGYTLSTSIAFSPDSRILALCASGGTVRLWDISMDAQPQEHAVTFDRVKSMAFSTDSQLLVSGTNYGTVKLWDATTGASRNTYYVAENRLATVALSPDGQRLASASDSRGVQIWDSAMKEVQMILCCKKRVCSLAFSYDGELLAVATWDILDSSGAESSDEQCCGIEIFDIASGRLQQTVCGGKGEGATHETNHRSEVAVAFSPDGNTLTSVSHDMTIRVWDVATGALQLESTTQSCRWIDYLTMSYSPLNGVSRSDPFPCRSLDPSHQHLDVMLHEDTWIVVKGKKILWLPPKYRPICSLMSQKTLALGHMNGSVSFLRFDMDYSDLKA</sequence>
<dbReference type="InterPro" id="IPR019775">
    <property type="entry name" value="WD40_repeat_CS"/>
</dbReference>
<dbReference type="InterPro" id="IPR011659">
    <property type="entry name" value="WD40"/>
</dbReference>
<keyword evidence="1 3" id="KW-0853">WD repeat</keyword>
<proteinExistence type="predicted"/>
<dbReference type="SUPFAM" id="SSF52540">
    <property type="entry name" value="P-loop containing nucleoside triphosphate hydrolases"/>
    <property type="match status" value="1"/>
</dbReference>
<feature type="repeat" description="WD" evidence="3">
    <location>
        <begin position="928"/>
        <end position="962"/>
    </location>
</feature>
<dbReference type="SUPFAM" id="SSF50978">
    <property type="entry name" value="WD40 repeat-like"/>
    <property type="match status" value="1"/>
</dbReference>
<dbReference type="PROSITE" id="PS50082">
    <property type="entry name" value="WD_REPEATS_2"/>
    <property type="match status" value="7"/>
</dbReference>
<comment type="caution">
    <text evidence="5">The sequence shown here is derived from an EMBL/GenBank/DDBJ whole genome shotgun (WGS) entry which is preliminary data.</text>
</comment>
<dbReference type="CDD" id="cd00200">
    <property type="entry name" value="WD40"/>
    <property type="match status" value="2"/>
</dbReference>
<name>A0A9W9EV09_9EURO</name>
<dbReference type="PRINTS" id="PR00320">
    <property type="entry name" value="GPROTEINBRPT"/>
</dbReference>
<evidence type="ECO:0000256" key="3">
    <source>
        <dbReference type="PROSITE-ProRule" id="PRU00221"/>
    </source>
</evidence>
<dbReference type="EMBL" id="JAPQKH010000007">
    <property type="protein sequence ID" value="KAJ5088478.1"/>
    <property type="molecule type" value="Genomic_DNA"/>
</dbReference>
<gene>
    <name evidence="5" type="ORF">N7456_012094</name>
</gene>
<dbReference type="InterPro" id="IPR027417">
    <property type="entry name" value="P-loop_NTPase"/>
</dbReference>
<dbReference type="InterPro" id="IPR015943">
    <property type="entry name" value="WD40/YVTN_repeat-like_dom_sf"/>
</dbReference>
<dbReference type="Pfam" id="PF07676">
    <property type="entry name" value="PD40"/>
    <property type="match status" value="1"/>
</dbReference>
<feature type="domain" description="Nephrocystin 3-like N-terminal" evidence="4">
    <location>
        <begin position="61"/>
        <end position="223"/>
    </location>
</feature>
<reference evidence="5" key="2">
    <citation type="journal article" date="2023" name="IMA Fungus">
        <title>Comparative genomic study of the Penicillium genus elucidates a diverse pangenome and 15 lateral gene transfer events.</title>
        <authorList>
            <person name="Petersen C."/>
            <person name="Sorensen T."/>
            <person name="Nielsen M.R."/>
            <person name="Sondergaard T.E."/>
            <person name="Sorensen J.L."/>
            <person name="Fitzpatrick D.A."/>
            <person name="Frisvad J.C."/>
            <person name="Nielsen K.L."/>
        </authorList>
    </citation>
    <scope>NUCLEOTIDE SEQUENCE</scope>
    <source>
        <strain evidence="5">IBT 30069</strain>
    </source>
</reference>
<dbReference type="InterPro" id="IPR011044">
    <property type="entry name" value="Quino_amine_DH_bsu"/>
</dbReference>
<dbReference type="PANTHER" id="PTHR19879">
    <property type="entry name" value="TRANSCRIPTION INITIATION FACTOR TFIID"/>
    <property type="match status" value="1"/>
</dbReference>
<dbReference type="Pfam" id="PF00400">
    <property type="entry name" value="WD40"/>
    <property type="match status" value="7"/>
</dbReference>
<dbReference type="Gene3D" id="2.130.10.10">
    <property type="entry name" value="YVTN repeat-like/Quinoprotein amine dehydrogenase"/>
    <property type="match status" value="4"/>
</dbReference>
<feature type="repeat" description="WD" evidence="3">
    <location>
        <begin position="587"/>
        <end position="628"/>
    </location>
</feature>
<dbReference type="InterPro" id="IPR036322">
    <property type="entry name" value="WD40_repeat_dom_sf"/>
</dbReference>
<evidence type="ECO:0000259" key="4">
    <source>
        <dbReference type="Pfam" id="PF24883"/>
    </source>
</evidence>
<keyword evidence="2" id="KW-0677">Repeat</keyword>
<dbReference type="PROSITE" id="PS00678">
    <property type="entry name" value="WD_REPEATS_1"/>
    <property type="match status" value="3"/>
</dbReference>
<evidence type="ECO:0000256" key="2">
    <source>
        <dbReference type="ARBA" id="ARBA00022737"/>
    </source>
</evidence>
<dbReference type="OrthoDB" id="538223at2759"/>
<dbReference type="Pfam" id="PF24883">
    <property type="entry name" value="NPHP3_N"/>
    <property type="match status" value="1"/>
</dbReference>
<feature type="repeat" description="WD" evidence="3">
    <location>
        <begin position="963"/>
        <end position="995"/>
    </location>
</feature>
<organism evidence="5 6">
    <name type="scientific">Penicillium angulare</name>
    <dbReference type="NCBI Taxonomy" id="116970"/>
    <lineage>
        <taxon>Eukaryota</taxon>
        <taxon>Fungi</taxon>
        <taxon>Dikarya</taxon>
        <taxon>Ascomycota</taxon>
        <taxon>Pezizomycotina</taxon>
        <taxon>Eurotiomycetes</taxon>
        <taxon>Eurotiomycetidae</taxon>
        <taxon>Eurotiales</taxon>
        <taxon>Aspergillaceae</taxon>
        <taxon>Penicillium</taxon>
    </lineage>
</organism>
<accession>A0A9W9EV09</accession>
<evidence type="ECO:0000313" key="6">
    <source>
        <dbReference type="Proteomes" id="UP001149165"/>
    </source>
</evidence>